<protein>
    <recommendedName>
        <fullName evidence="10">Pre-mRNA-processing factor 39</fullName>
    </recommendedName>
</protein>
<evidence type="ECO:0000256" key="1">
    <source>
        <dbReference type="ARBA" id="ARBA00004123"/>
    </source>
</evidence>
<feature type="region of interest" description="Disordered" evidence="7">
    <location>
        <begin position="140"/>
        <end position="476"/>
    </location>
</feature>
<evidence type="ECO:0000313" key="8">
    <source>
        <dbReference type="EMBL" id="KAG8223234.1"/>
    </source>
</evidence>
<dbReference type="AlphaFoldDB" id="A0A8K0NXC0"/>
<feature type="region of interest" description="Disordered" evidence="7">
    <location>
        <begin position="788"/>
        <end position="839"/>
    </location>
</feature>
<dbReference type="EMBL" id="KZ308155">
    <property type="protein sequence ID" value="KAG8223234.1"/>
    <property type="molecule type" value="Genomic_DNA"/>
</dbReference>
<feature type="compositionally biased region" description="Basic residues" evidence="7">
    <location>
        <begin position="513"/>
        <end position="522"/>
    </location>
</feature>
<dbReference type="SUPFAM" id="SSF48452">
    <property type="entry name" value="TPR-like"/>
    <property type="match status" value="2"/>
</dbReference>
<feature type="compositionally biased region" description="Basic and acidic residues" evidence="7">
    <location>
        <begin position="544"/>
        <end position="558"/>
    </location>
</feature>
<dbReference type="InterPro" id="IPR059164">
    <property type="entry name" value="HAT_PRP39_C"/>
</dbReference>
<dbReference type="Proteomes" id="UP000792457">
    <property type="component" value="Unassembled WGS sequence"/>
</dbReference>
<feature type="compositionally biased region" description="Acidic residues" evidence="7">
    <location>
        <begin position="189"/>
        <end position="210"/>
    </location>
</feature>
<keyword evidence="2" id="KW-0507">mRNA processing</keyword>
<dbReference type="GO" id="GO:0000243">
    <property type="term" value="C:commitment complex"/>
    <property type="evidence" value="ECO:0007669"/>
    <property type="project" value="TreeGrafter"/>
</dbReference>
<dbReference type="GO" id="GO:0005685">
    <property type="term" value="C:U1 snRNP"/>
    <property type="evidence" value="ECO:0007669"/>
    <property type="project" value="TreeGrafter"/>
</dbReference>
<reference evidence="8" key="1">
    <citation type="submission" date="2013-04" db="EMBL/GenBank/DDBJ databases">
        <authorList>
            <person name="Qu J."/>
            <person name="Murali S.C."/>
            <person name="Bandaranaike D."/>
            <person name="Bellair M."/>
            <person name="Blankenburg K."/>
            <person name="Chao H."/>
            <person name="Dinh H."/>
            <person name="Doddapaneni H."/>
            <person name="Downs B."/>
            <person name="Dugan-Rocha S."/>
            <person name="Elkadiri S."/>
            <person name="Gnanaolivu R.D."/>
            <person name="Hernandez B."/>
            <person name="Javaid M."/>
            <person name="Jayaseelan J.C."/>
            <person name="Lee S."/>
            <person name="Li M."/>
            <person name="Ming W."/>
            <person name="Munidasa M."/>
            <person name="Muniz J."/>
            <person name="Nguyen L."/>
            <person name="Ongeri F."/>
            <person name="Osuji N."/>
            <person name="Pu L.-L."/>
            <person name="Puazo M."/>
            <person name="Qu C."/>
            <person name="Quiroz J."/>
            <person name="Raj R."/>
            <person name="Weissenberger G."/>
            <person name="Xin Y."/>
            <person name="Zou X."/>
            <person name="Han Y."/>
            <person name="Richards S."/>
            <person name="Worley K."/>
            <person name="Muzny D."/>
            <person name="Gibbs R."/>
        </authorList>
    </citation>
    <scope>NUCLEOTIDE SEQUENCE</scope>
    <source>
        <strain evidence="8">Sampled in the wild</strain>
    </source>
</reference>
<reference evidence="8" key="2">
    <citation type="submission" date="2017-10" db="EMBL/GenBank/DDBJ databases">
        <title>Ladona fulva Genome sequencing and assembly.</title>
        <authorList>
            <person name="Murali S."/>
            <person name="Richards S."/>
            <person name="Bandaranaike D."/>
            <person name="Bellair M."/>
            <person name="Blankenburg K."/>
            <person name="Chao H."/>
            <person name="Dinh H."/>
            <person name="Doddapaneni H."/>
            <person name="Dugan-Rocha S."/>
            <person name="Elkadiri S."/>
            <person name="Gnanaolivu R."/>
            <person name="Hernandez B."/>
            <person name="Skinner E."/>
            <person name="Javaid M."/>
            <person name="Lee S."/>
            <person name="Li M."/>
            <person name="Ming W."/>
            <person name="Munidasa M."/>
            <person name="Muniz J."/>
            <person name="Nguyen L."/>
            <person name="Hughes D."/>
            <person name="Osuji N."/>
            <person name="Pu L.-L."/>
            <person name="Puazo M."/>
            <person name="Qu C."/>
            <person name="Quiroz J."/>
            <person name="Raj R."/>
            <person name="Weissenberger G."/>
            <person name="Xin Y."/>
            <person name="Zou X."/>
            <person name="Han Y."/>
            <person name="Worley K."/>
            <person name="Muzny D."/>
            <person name="Gibbs R."/>
        </authorList>
    </citation>
    <scope>NUCLEOTIDE SEQUENCE</scope>
    <source>
        <strain evidence="8">Sampled in the wild</strain>
    </source>
</reference>
<comment type="subcellular location">
    <subcellularLocation>
        <location evidence="1">Nucleus</location>
    </subcellularLocation>
</comment>
<keyword evidence="9" id="KW-1185">Reference proteome</keyword>
<dbReference type="Pfam" id="PF23240">
    <property type="entry name" value="HAT_PRP39_N"/>
    <property type="match status" value="1"/>
</dbReference>
<feature type="compositionally biased region" description="Polar residues" evidence="7">
    <location>
        <begin position="326"/>
        <end position="335"/>
    </location>
</feature>
<feature type="compositionally biased region" description="Basic and acidic residues" evidence="7">
    <location>
        <begin position="411"/>
        <end position="432"/>
    </location>
</feature>
<sequence>MKMASLSGDDSDNAAEETVVTRTRSRSGRSTVKSPRRGRKKGPQGRPTRSSGRKLAAQVEVEDEEQIDEYVAAPVEQVAEDNMRTSDQSDIYEPMEVEHRIVEEYVVEEDVAYDDANAGEIAHEENGLVDENGDVEPEAVEEGNVVEEEGYAQMEEEEVESGEEGKVEYEVEEEDDAGDEERVERGGFEEEAVMVALEEEEEARAEEEAGDEQKEREEDEMTREEEVREEEYPEEEEREFVQEEMEDAAASEDGSEGAHIRQQPTAEEEESAIESVAPMEEEENSRKEIEEEEQGGMEEKSEQHSAANDDVSPASPEPEPMLMNPSLYTQDSNSVDDSKDMRPETVASPPKEESMPPVAPMEESQEDGQKKRKRKTRFSLDAEGEVSLDSLAAPAKKVARGDGDSSGVDAAEEKKSPRRPEGAATEEEHSVEAKTTTTEGGEASSDADGTSKKKSKSKKMVSINLNLPSGKDETRPVAVKRLASGVGATAAALLAEAAAAAKATASSEDKKKSGSKSQKRKMLTVDGDTYDPSSPTSENSCDESLGRKGSRDKQEKARRLSSGSAPSNAGTSTASGAASTTTPEKAKKTLPELEKYWKAVKEDPSDFTGWTYLLQYVDQENDVEAAREAYDSFLAYYPYCYGYWRKYADYEKKKGNKQRCQEVFERGLKAIPLSVDLWMHYLNFCKTSAYVDDEDSIRQQFENGVAACGMEFRSDRLWDHYIKWETEGRRFQNVTAIYDRVLRIPTQNHANHFENFVQHIMAHSPQKVLSVDEFLTLRREVLQQLKQNESTSVLSEVHPPAPGADDDDAPPGMEDAPPGDDDDAPPAPPKPSITRSDEETTALREKVIAIRREIHKTTGAMIKRPYFHVKQLERCQLKNWKEYLDFEIEQGDQERIITLFERCLIPCALYEEFWIRFVRHLEAMGEDMVEKVRDVYFRACTIHHTKKPTLHLYWAAFEESQENYAKSAEILMNLEKIMPNLLQVAYRLINLERRRGNLDKVCSLYEHYITTSKNKTVATNMAIKYARFSWKENPRLYLQLISMGLQKDPFDEKEIIAIFDEFLNKDGIETEQKVIFAQRKVDVQKAYDEFQRFTKMAKDRKRKSGDGDKGDGHSKKKTTDSSQQAQQQQSSQSPGQSSAYQQQAGQAAGSYKPADYAASGTTAVSATTASGQYTQPPYPGGQYPPPQQGPPPPYGGQAPYPAGQYNQTTDPNYAGYQNWGYSQTGYGYNQGWGGYNYY</sequence>
<dbReference type="SMART" id="SM00386">
    <property type="entry name" value="HAT"/>
    <property type="match status" value="7"/>
</dbReference>
<dbReference type="Pfam" id="PF23241">
    <property type="entry name" value="HAT_PRP39_C"/>
    <property type="match status" value="1"/>
</dbReference>
<feature type="region of interest" description="Disordered" evidence="7">
    <location>
        <begin position="75"/>
        <end position="94"/>
    </location>
</feature>
<feature type="compositionally biased region" description="Low complexity" evidence="7">
    <location>
        <begin position="496"/>
        <end position="506"/>
    </location>
</feature>
<feature type="compositionally biased region" description="Acidic residues" evidence="7">
    <location>
        <begin position="170"/>
        <end position="179"/>
    </location>
</feature>
<keyword evidence="3" id="KW-0677">Repeat</keyword>
<accession>A0A8K0NXC0</accession>
<evidence type="ECO:0000256" key="5">
    <source>
        <dbReference type="ARBA" id="ARBA00023242"/>
    </source>
</evidence>
<evidence type="ECO:0000256" key="4">
    <source>
        <dbReference type="ARBA" id="ARBA00023187"/>
    </source>
</evidence>
<feature type="compositionally biased region" description="Low complexity" evidence="7">
    <location>
        <begin position="1195"/>
        <end position="1205"/>
    </location>
</feature>
<feature type="compositionally biased region" description="Low complexity" evidence="7">
    <location>
        <begin position="561"/>
        <end position="582"/>
    </location>
</feature>
<dbReference type="InterPro" id="IPR011990">
    <property type="entry name" value="TPR-like_helical_dom_sf"/>
</dbReference>
<feature type="compositionally biased region" description="Low complexity" evidence="7">
    <location>
        <begin position="1121"/>
        <end position="1150"/>
    </location>
</feature>
<feature type="compositionally biased region" description="Basic and acidic residues" evidence="7">
    <location>
        <begin position="1104"/>
        <end position="1119"/>
    </location>
</feature>
<proteinExistence type="inferred from homology"/>
<feature type="compositionally biased region" description="Acidic residues" evidence="7">
    <location>
        <begin position="217"/>
        <end position="255"/>
    </location>
</feature>
<dbReference type="GO" id="GO:0000395">
    <property type="term" value="P:mRNA 5'-splice site recognition"/>
    <property type="evidence" value="ECO:0007669"/>
    <property type="project" value="TreeGrafter"/>
</dbReference>
<feature type="region of interest" description="Disordered" evidence="7">
    <location>
        <begin position="1"/>
        <end position="63"/>
    </location>
</feature>
<dbReference type="Gene3D" id="1.25.40.10">
    <property type="entry name" value="Tetratricopeptide repeat domain"/>
    <property type="match status" value="2"/>
</dbReference>
<dbReference type="InterPro" id="IPR003107">
    <property type="entry name" value="HAT"/>
</dbReference>
<feature type="compositionally biased region" description="Acidic residues" evidence="7">
    <location>
        <begin position="140"/>
        <end position="162"/>
    </location>
</feature>
<dbReference type="OrthoDB" id="10265668at2759"/>
<evidence type="ECO:0008006" key="10">
    <source>
        <dbReference type="Google" id="ProtNLM"/>
    </source>
</evidence>
<name>A0A8K0NXC0_LADFU</name>
<keyword evidence="5" id="KW-0539">Nucleus</keyword>
<evidence type="ECO:0000256" key="6">
    <source>
        <dbReference type="ARBA" id="ARBA00038019"/>
    </source>
</evidence>
<dbReference type="PANTHER" id="PTHR17204">
    <property type="entry name" value="PRE-MRNA PROCESSING PROTEIN PRP39-RELATED"/>
    <property type="match status" value="1"/>
</dbReference>
<dbReference type="PANTHER" id="PTHR17204:SF5">
    <property type="entry name" value="PRE-MRNA-PROCESSING FACTOR 39"/>
    <property type="match status" value="1"/>
</dbReference>
<feature type="compositionally biased region" description="Low complexity" evidence="7">
    <location>
        <begin position="1157"/>
        <end position="1175"/>
    </location>
</feature>
<keyword evidence="4" id="KW-0508">mRNA splicing</keyword>
<feature type="region of interest" description="Disordered" evidence="7">
    <location>
        <begin position="496"/>
        <end position="585"/>
    </location>
</feature>
<dbReference type="GO" id="GO:0030627">
    <property type="term" value="F:pre-mRNA 5'-splice site binding"/>
    <property type="evidence" value="ECO:0007669"/>
    <property type="project" value="TreeGrafter"/>
</dbReference>
<feature type="compositionally biased region" description="Basic residues" evidence="7">
    <location>
        <begin position="34"/>
        <end position="43"/>
    </location>
</feature>
<dbReference type="FunFam" id="1.25.40.10:FF:000091">
    <property type="entry name" value="Pre-mRNA-processing factor 39"/>
    <property type="match status" value="1"/>
</dbReference>
<comment type="similarity">
    <text evidence="6">Belongs to the PRP39 family.</text>
</comment>
<evidence type="ECO:0000256" key="3">
    <source>
        <dbReference type="ARBA" id="ARBA00022737"/>
    </source>
</evidence>
<evidence type="ECO:0000256" key="2">
    <source>
        <dbReference type="ARBA" id="ARBA00022664"/>
    </source>
</evidence>
<comment type="caution">
    <text evidence="8">The sequence shown here is derived from an EMBL/GenBank/DDBJ whole genome shotgun (WGS) entry which is preliminary data.</text>
</comment>
<feature type="region of interest" description="Disordered" evidence="7">
    <location>
        <begin position="1094"/>
        <end position="1218"/>
    </location>
</feature>
<feature type="compositionally biased region" description="Low complexity" evidence="7">
    <location>
        <begin position="18"/>
        <end position="33"/>
    </location>
</feature>
<feature type="compositionally biased region" description="Pro residues" evidence="7">
    <location>
        <begin position="1176"/>
        <end position="1194"/>
    </location>
</feature>
<evidence type="ECO:0000313" key="9">
    <source>
        <dbReference type="Proteomes" id="UP000792457"/>
    </source>
</evidence>
<organism evidence="8 9">
    <name type="scientific">Ladona fulva</name>
    <name type="common">Scarce chaser dragonfly</name>
    <name type="synonym">Libellula fulva</name>
    <dbReference type="NCBI Taxonomy" id="123851"/>
    <lineage>
        <taxon>Eukaryota</taxon>
        <taxon>Metazoa</taxon>
        <taxon>Ecdysozoa</taxon>
        <taxon>Arthropoda</taxon>
        <taxon>Hexapoda</taxon>
        <taxon>Insecta</taxon>
        <taxon>Pterygota</taxon>
        <taxon>Palaeoptera</taxon>
        <taxon>Odonata</taxon>
        <taxon>Epiprocta</taxon>
        <taxon>Anisoptera</taxon>
        <taxon>Libelluloidea</taxon>
        <taxon>Libellulidae</taxon>
        <taxon>Ladona</taxon>
    </lineage>
</organism>
<evidence type="ECO:0000256" key="7">
    <source>
        <dbReference type="SAM" id="MobiDB-lite"/>
    </source>
</evidence>
<gene>
    <name evidence="8" type="ORF">J437_LFUL003585</name>
</gene>
<dbReference type="GO" id="GO:0071004">
    <property type="term" value="C:U2-type prespliceosome"/>
    <property type="evidence" value="ECO:0007669"/>
    <property type="project" value="TreeGrafter"/>
</dbReference>